<dbReference type="InterPro" id="IPR000195">
    <property type="entry name" value="Rab-GAP-TBC_dom"/>
</dbReference>
<dbReference type="EMBL" id="JANBOJ010000036">
    <property type="protein sequence ID" value="KAJ1724282.1"/>
    <property type="molecule type" value="Genomic_DNA"/>
</dbReference>
<dbReference type="GO" id="GO:0005096">
    <property type="term" value="F:GTPase activator activity"/>
    <property type="evidence" value="ECO:0007669"/>
    <property type="project" value="TreeGrafter"/>
</dbReference>
<evidence type="ECO:0000313" key="4">
    <source>
        <dbReference type="Proteomes" id="UP001149813"/>
    </source>
</evidence>
<proteinExistence type="predicted"/>
<dbReference type="PANTHER" id="PTHR22957:SF268">
    <property type="entry name" value="ANKYRIN REPEAT-CONTAINING PROTEIN"/>
    <property type="match status" value="1"/>
</dbReference>
<protein>
    <recommendedName>
        <fullName evidence="2">Rab-GAP TBC domain-containing protein</fullName>
    </recommendedName>
</protein>
<organism evidence="3 4">
    <name type="scientific">Coemansia erecta</name>
    <dbReference type="NCBI Taxonomy" id="147472"/>
    <lineage>
        <taxon>Eukaryota</taxon>
        <taxon>Fungi</taxon>
        <taxon>Fungi incertae sedis</taxon>
        <taxon>Zoopagomycota</taxon>
        <taxon>Kickxellomycotina</taxon>
        <taxon>Kickxellomycetes</taxon>
        <taxon>Kickxellales</taxon>
        <taxon>Kickxellaceae</taxon>
        <taxon>Coemansia</taxon>
    </lineage>
</organism>
<name>A0A9W7Y4A2_9FUNG</name>
<dbReference type="InterPro" id="IPR035969">
    <property type="entry name" value="Rab-GAP_TBC_sf"/>
</dbReference>
<dbReference type="Proteomes" id="UP001149813">
    <property type="component" value="Unassembled WGS sequence"/>
</dbReference>
<feature type="region of interest" description="Disordered" evidence="1">
    <location>
        <begin position="1"/>
        <end position="34"/>
    </location>
</feature>
<accession>A0A9W7Y4A2</accession>
<dbReference type="SUPFAM" id="SSF47923">
    <property type="entry name" value="Ypt/Rab-GAP domain of gyp1p"/>
    <property type="match status" value="2"/>
</dbReference>
<gene>
    <name evidence="3" type="ORF">LPJ53_001434</name>
</gene>
<evidence type="ECO:0000256" key="1">
    <source>
        <dbReference type="SAM" id="MobiDB-lite"/>
    </source>
</evidence>
<dbReference type="AlphaFoldDB" id="A0A9W7Y4A2"/>
<feature type="compositionally biased region" description="Low complexity" evidence="1">
    <location>
        <begin position="1"/>
        <end position="23"/>
    </location>
</feature>
<feature type="domain" description="Rab-GAP TBC" evidence="2">
    <location>
        <begin position="63"/>
        <end position="256"/>
    </location>
</feature>
<reference evidence="3" key="1">
    <citation type="submission" date="2022-07" db="EMBL/GenBank/DDBJ databases">
        <title>Phylogenomic reconstructions and comparative analyses of Kickxellomycotina fungi.</title>
        <authorList>
            <person name="Reynolds N.K."/>
            <person name="Stajich J.E."/>
            <person name="Barry K."/>
            <person name="Grigoriev I.V."/>
            <person name="Crous P."/>
            <person name="Smith M.E."/>
        </authorList>
    </citation>
    <scope>NUCLEOTIDE SEQUENCE</scope>
    <source>
        <strain evidence="3">NBRC 32514</strain>
    </source>
</reference>
<dbReference type="PANTHER" id="PTHR22957">
    <property type="entry name" value="TBC1 DOMAIN FAMILY MEMBER GTPASE-ACTIVATING PROTEIN"/>
    <property type="match status" value="1"/>
</dbReference>
<dbReference type="Pfam" id="PF00566">
    <property type="entry name" value="RabGAP-TBC"/>
    <property type="match status" value="1"/>
</dbReference>
<keyword evidence="4" id="KW-1185">Reference proteome</keyword>
<comment type="caution">
    <text evidence="3">The sequence shown here is derived from an EMBL/GenBank/DDBJ whole genome shotgun (WGS) entry which is preliminary data.</text>
</comment>
<evidence type="ECO:0000259" key="2">
    <source>
        <dbReference type="PROSITE" id="PS50086"/>
    </source>
</evidence>
<dbReference type="OrthoDB" id="27140at2759"/>
<dbReference type="PROSITE" id="PS50086">
    <property type="entry name" value="TBC_RABGAP"/>
    <property type="match status" value="1"/>
</dbReference>
<sequence length="323" mass="37310">MPQSPPLSSASSSSAVSASGSSPGRRRTSPPLHSTLLREDFDEVLESEVFVDVNKLRKYARHGIPDEIRGEVWKYLLGVEKPDRSNEFTQRRARFESYQEIDKENVEVSKRVRGEVNRYLMRTKKESFLNPHTAPAIFDIVICAYINCNNHVEYSPALVPACAPFVITMDNDCDVYSCFERLANVLHESSQEKNINKRVAQFLSYFRTLMPELYNYFEEEDLDVGEWASSWLRYLLSKELPTPSVLSLWDVYFAMPDYIEFHPFVCLAILKHLKDSLEDLEQSEIRSVLLRLPKMNIGRIVSQAHNIRSEIQARYNLSMSPRS</sequence>
<evidence type="ECO:0000313" key="3">
    <source>
        <dbReference type="EMBL" id="KAJ1724282.1"/>
    </source>
</evidence>
<dbReference type="SMART" id="SM00164">
    <property type="entry name" value="TBC"/>
    <property type="match status" value="1"/>
</dbReference>
<dbReference type="Gene3D" id="1.10.10.750">
    <property type="entry name" value="Ypt/Rab-GAP domain of gyp1p, domain 1"/>
    <property type="match status" value="1"/>
</dbReference>
<dbReference type="Gene3D" id="1.10.472.80">
    <property type="entry name" value="Ypt/Rab-GAP domain of gyp1p, domain 3"/>
    <property type="match status" value="1"/>
</dbReference>